<sequence length="150" mass="16195">MPIPPDGYVVLALAVAVLLEAVLPLPILPPAAWWGPLVPIALVPAIAGLALEVAAARALAGSGTSTRPNDAPAALVTDGVFRWSRNPFYCGILLLVAGIMIAASLDWGMIVLPFTWLALDRLVIPVEERRLERAFGQTYLDYTARTRRWI</sequence>
<evidence type="ECO:0000313" key="7">
    <source>
        <dbReference type="Proteomes" id="UP000825799"/>
    </source>
</evidence>
<dbReference type="EMBL" id="CP080590">
    <property type="protein sequence ID" value="QYO77982.1"/>
    <property type="molecule type" value="Genomic_DNA"/>
</dbReference>
<dbReference type="PANTHER" id="PTHR12714">
    <property type="entry name" value="PROTEIN-S ISOPRENYLCYSTEINE O-METHYLTRANSFERASE"/>
    <property type="match status" value="1"/>
</dbReference>
<protein>
    <submittedName>
        <fullName evidence="6">Isoprenylcysteine carboxylmethyltransferase family protein</fullName>
    </submittedName>
</protein>
<comment type="subcellular location">
    <subcellularLocation>
        <location evidence="1">Endomembrane system</location>
        <topology evidence="1">Multi-pass membrane protein</topology>
    </subcellularLocation>
</comment>
<reference evidence="6 7" key="1">
    <citation type="submission" date="2021-08" db="EMBL/GenBank/DDBJ databases">
        <title>Devosia salina sp. nov., isolated from the South China Sea sediment.</title>
        <authorList>
            <person name="Zhou Z."/>
        </authorList>
    </citation>
    <scope>NUCLEOTIDE SEQUENCE [LARGE SCALE GENOMIC DNA]</scope>
    <source>
        <strain evidence="6 7">SCS-3</strain>
    </source>
</reference>
<gene>
    <name evidence="6" type="ORF">K1X15_05280</name>
</gene>
<evidence type="ECO:0000256" key="4">
    <source>
        <dbReference type="ARBA" id="ARBA00023136"/>
    </source>
</evidence>
<keyword evidence="2 5" id="KW-0812">Transmembrane</keyword>
<feature type="transmembrane region" description="Helical" evidence="5">
    <location>
        <begin position="33"/>
        <end position="55"/>
    </location>
</feature>
<evidence type="ECO:0000256" key="3">
    <source>
        <dbReference type="ARBA" id="ARBA00022989"/>
    </source>
</evidence>
<proteinExistence type="predicted"/>
<dbReference type="PANTHER" id="PTHR12714:SF9">
    <property type="entry name" value="PROTEIN-S-ISOPRENYLCYSTEINE O-METHYLTRANSFERASE"/>
    <property type="match status" value="1"/>
</dbReference>
<dbReference type="Pfam" id="PF04191">
    <property type="entry name" value="PEMT"/>
    <property type="match status" value="1"/>
</dbReference>
<feature type="transmembrane region" description="Helical" evidence="5">
    <location>
        <begin position="7"/>
        <end position="27"/>
    </location>
</feature>
<evidence type="ECO:0000256" key="5">
    <source>
        <dbReference type="SAM" id="Phobius"/>
    </source>
</evidence>
<dbReference type="Gene3D" id="1.20.120.1630">
    <property type="match status" value="1"/>
</dbReference>
<dbReference type="InterPro" id="IPR007318">
    <property type="entry name" value="Phopholipid_MeTrfase"/>
</dbReference>
<keyword evidence="3 5" id="KW-1133">Transmembrane helix</keyword>
<dbReference type="Proteomes" id="UP000825799">
    <property type="component" value="Chromosome"/>
</dbReference>
<evidence type="ECO:0000313" key="6">
    <source>
        <dbReference type="EMBL" id="QYO77982.1"/>
    </source>
</evidence>
<keyword evidence="7" id="KW-1185">Reference proteome</keyword>
<evidence type="ECO:0000256" key="2">
    <source>
        <dbReference type="ARBA" id="ARBA00022692"/>
    </source>
</evidence>
<evidence type="ECO:0000256" key="1">
    <source>
        <dbReference type="ARBA" id="ARBA00004127"/>
    </source>
</evidence>
<keyword evidence="4 5" id="KW-0472">Membrane</keyword>
<feature type="transmembrane region" description="Helical" evidence="5">
    <location>
        <begin position="92"/>
        <end position="119"/>
    </location>
</feature>
<organism evidence="6 7">
    <name type="scientific">Devosia salina</name>
    <dbReference type="NCBI Taxonomy" id="2860336"/>
    <lineage>
        <taxon>Bacteria</taxon>
        <taxon>Pseudomonadati</taxon>
        <taxon>Pseudomonadota</taxon>
        <taxon>Alphaproteobacteria</taxon>
        <taxon>Hyphomicrobiales</taxon>
        <taxon>Devosiaceae</taxon>
        <taxon>Devosia</taxon>
    </lineage>
</organism>
<dbReference type="RefSeq" id="WP_220306463.1">
    <property type="nucleotide sequence ID" value="NZ_CP080590.1"/>
</dbReference>
<name>A0ABX8WH46_9HYPH</name>
<accession>A0ABX8WH46</accession>